<protein>
    <submittedName>
        <fullName evidence="2">Uncharacterized protein</fullName>
    </submittedName>
</protein>
<evidence type="ECO:0000313" key="3">
    <source>
        <dbReference type="Proteomes" id="UP001327560"/>
    </source>
</evidence>
<evidence type="ECO:0000256" key="1">
    <source>
        <dbReference type="SAM" id="MobiDB-lite"/>
    </source>
</evidence>
<evidence type="ECO:0000313" key="2">
    <source>
        <dbReference type="EMBL" id="WOL09991.1"/>
    </source>
</evidence>
<accession>A0AAQ3QHV7</accession>
<feature type="region of interest" description="Disordered" evidence="1">
    <location>
        <begin position="83"/>
        <end position="114"/>
    </location>
</feature>
<gene>
    <name evidence="2" type="ORF">Cni_G18745</name>
</gene>
<dbReference type="AlphaFoldDB" id="A0AAQ3QHV7"/>
<dbReference type="EMBL" id="CP136895">
    <property type="protein sequence ID" value="WOL09991.1"/>
    <property type="molecule type" value="Genomic_DNA"/>
</dbReference>
<reference evidence="2 3" key="1">
    <citation type="submission" date="2023-10" db="EMBL/GenBank/DDBJ databases">
        <title>Chromosome-scale genome assembly provides insights into flower coloration mechanisms of Canna indica.</title>
        <authorList>
            <person name="Li C."/>
        </authorList>
    </citation>
    <scope>NUCLEOTIDE SEQUENCE [LARGE SCALE GENOMIC DNA]</scope>
    <source>
        <tissue evidence="2">Flower</tissue>
    </source>
</reference>
<name>A0AAQ3QHV7_9LILI</name>
<dbReference type="PANTHER" id="PTHR34193:SF1">
    <property type="entry name" value="EXPRESSED PROTEIN"/>
    <property type="match status" value="1"/>
</dbReference>
<feature type="compositionally biased region" description="Basic residues" evidence="1">
    <location>
        <begin position="99"/>
        <end position="114"/>
    </location>
</feature>
<dbReference type="PANTHER" id="PTHR34193">
    <property type="entry name" value="OS11G0199801 PROTEIN"/>
    <property type="match status" value="1"/>
</dbReference>
<organism evidence="2 3">
    <name type="scientific">Canna indica</name>
    <name type="common">Indian-shot</name>
    <dbReference type="NCBI Taxonomy" id="4628"/>
    <lineage>
        <taxon>Eukaryota</taxon>
        <taxon>Viridiplantae</taxon>
        <taxon>Streptophyta</taxon>
        <taxon>Embryophyta</taxon>
        <taxon>Tracheophyta</taxon>
        <taxon>Spermatophyta</taxon>
        <taxon>Magnoliopsida</taxon>
        <taxon>Liliopsida</taxon>
        <taxon>Zingiberales</taxon>
        <taxon>Cannaceae</taxon>
        <taxon>Canna</taxon>
    </lineage>
</organism>
<sequence>MLKVSPVSRNPWFPVTTPEFQGFAPSERSVEIAKRKEELLGLLHDLPEQEFELSLTDLVEKKAGPVDDGDAMSTISAVDLHNVPADEGGMKGKQEGMMTKKRKKEMNGSKSRRRFRSRSDGVLLRFYVPASLTRSRTTPAPCRGTSLSQSMANKGDDFDIEREIEAETSLGCWSVLWNRRAKSRRQML</sequence>
<proteinExistence type="predicted"/>
<keyword evidence="3" id="KW-1185">Reference proteome</keyword>
<dbReference type="Proteomes" id="UP001327560">
    <property type="component" value="Chromosome 6"/>
</dbReference>